<dbReference type="InterPro" id="IPR047869">
    <property type="entry name" value="YdcJ_bac-like"/>
</dbReference>
<keyword evidence="4" id="KW-0408">Iron</keyword>
<dbReference type="EMBL" id="KV878930">
    <property type="protein sequence ID" value="OJJ78654.1"/>
    <property type="molecule type" value="Genomic_DNA"/>
</dbReference>
<evidence type="ECO:0000256" key="5">
    <source>
        <dbReference type="ARBA" id="ARBA00035013"/>
    </source>
</evidence>
<dbReference type="PANTHER" id="PTHR39479:SF2">
    <property type="entry name" value="2-OXOADIPATE DIOXYGENASE_DECARBOXYLASE"/>
    <property type="match status" value="1"/>
</dbReference>
<comment type="similarity">
    <text evidence="5">Belongs to the 2-oxoadipate dioxygenase/decarboxylase family.</text>
</comment>
<dbReference type="InterPro" id="IPR009770">
    <property type="entry name" value="HGLS"/>
</dbReference>
<dbReference type="AlphaFoldDB" id="A0A1L9V3Z1"/>
<sequence>MFVDRDLLRARFATAMSSMYRAEVPLYGDLIDIVRDVNAQAFQNCTRNGQGNDASAIITSSERLTLERHGAIRLGTPFELRTVKRIFGLLGLQPVGYYDLSIAGLPMHATCFRPTSVSSLDQNPFRVFTTLLRPELLASAEARQLALELLDKRKIFSNDLLDILVTAEAQGGWLTEDQAKTFIPQALATFSWQCMAAATFDQYQTLKAEHPILADIASFQSAHINHLTPRTLEISAVQSSLKAAGMAVKAHIEGPPPRKCPILLRQTSFLALEEAVQFRQSDLDSGIGINVSESRGALIVANHKARFGEIEQRGAAVTPKGRYLYDRLLHESQKRAAGANADEADAIATEVFKEYPDTWPELWKQGLIYCHFHCTKKGIQKSSLDLKHGSLLEHLIDNGVVEASPITYEDFLPFSAAGIFQSNLQSGNKPNEPPKLALSSSDQYGLEEALGAKVFDLHEWYANVQSEGLERVSKELGIASEALMLR</sequence>
<evidence type="ECO:0000256" key="6">
    <source>
        <dbReference type="ARBA" id="ARBA00035023"/>
    </source>
</evidence>
<evidence type="ECO:0000256" key="4">
    <source>
        <dbReference type="ARBA" id="ARBA00023004"/>
    </source>
</evidence>
<dbReference type="RefSeq" id="XP_022395352.1">
    <property type="nucleotide sequence ID" value="XM_022549506.1"/>
</dbReference>
<dbReference type="OrthoDB" id="8300246at2759"/>
<dbReference type="EC" id="1.13.11.93" evidence="6"/>
<evidence type="ECO:0000256" key="7">
    <source>
        <dbReference type="ARBA" id="ARBA00035034"/>
    </source>
</evidence>
<keyword evidence="3" id="KW-0560">Oxidoreductase</keyword>
<evidence type="ECO:0000256" key="8">
    <source>
        <dbReference type="ARBA" id="ARBA00035045"/>
    </source>
</evidence>
<evidence type="ECO:0000313" key="9">
    <source>
        <dbReference type="EMBL" id="OJJ78654.1"/>
    </source>
</evidence>
<evidence type="ECO:0000256" key="3">
    <source>
        <dbReference type="ARBA" id="ARBA00023002"/>
    </source>
</evidence>
<organism evidence="9 10">
    <name type="scientific">Aspergillus glaucus CBS 516.65</name>
    <dbReference type="NCBI Taxonomy" id="1160497"/>
    <lineage>
        <taxon>Eukaryota</taxon>
        <taxon>Fungi</taxon>
        <taxon>Dikarya</taxon>
        <taxon>Ascomycota</taxon>
        <taxon>Pezizomycotina</taxon>
        <taxon>Eurotiomycetes</taxon>
        <taxon>Eurotiomycetidae</taxon>
        <taxon>Eurotiales</taxon>
        <taxon>Aspergillaceae</taxon>
        <taxon>Aspergillus</taxon>
        <taxon>Aspergillus subgen. Aspergillus</taxon>
    </lineage>
</organism>
<keyword evidence="10" id="KW-1185">Reference proteome</keyword>
<protein>
    <recommendedName>
        <fullName evidence="7">2-oxoadipate dioxygenase/decarboxylase</fullName>
        <ecNumber evidence="6">1.13.11.93</ecNumber>
    </recommendedName>
    <alternativeName>
        <fullName evidence="8">2-hydroxyglutarate synthase</fullName>
    </alternativeName>
</protein>
<dbReference type="Pfam" id="PF07063">
    <property type="entry name" value="HGLS"/>
    <property type="match status" value="1"/>
</dbReference>
<dbReference type="SMART" id="SM01150">
    <property type="entry name" value="DUF1338"/>
    <property type="match status" value="1"/>
</dbReference>
<dbReference type="GeneID" id="34465766"/>
<dbReference type="GO" id="GO:0051213">
    <property type="term" value="F:dioxygenase activity"/>
    <property type="evidence" value="ECO:0007669"/>
    <property type="project" value="UniProtKB-KW"/>
</dbReference>
<accession>A0A1L9V3Z1</accession>
<dbReference type="VEuPathDB" id="FungiDB:ASPGLDRAFT_70634"/>
<evidence type="ECO:0000256" key="1">
    <source>
        <dbReference type="ARBA" id="ARBA00001954"/>
    </source>
</evidence>
<comment type="cofactor">
    <cofactor evidence="1">
        <name>Fe(2+)</name>
        <dbReference type="ChEBI" id="CHEBI:29033"/>
    </cofactor>
</comment>
<reference evidence="10" key="1">
    <citation type="journal article" date="2017" name="Genome Biol.">
        <title>Comparative genomics reveals high biological diversity and specific adaptations in the industrially and medically important fungal genus Aspergillus.</title>
        <authorList>
            <person name="de Vries R.P."/>
            <person name="Riley R."/>
            <person name="Wiebenga A."/>
            <person name="Aguilar-Osorio G."/>
            <person name="Amillis S."/>
            <person name="Uchima C.A."/>
            <person name="Anderluh G."/>
            <person name="Asadollahi M."/>
            <person name="Askin M."/>
            <person name="Barry K."/>
            <person name="Battaglia E."/>
            <person name="Bayram O."/>
            <person name="Benocci T."/>
            <person name="Braus-Stromeyer S.A."/>
            <person name="Caldana C."/>
            <person name="Canovas D."/>
            <person name="Cerqueira G.C."/>
            <person name="Chen F."/>
            <person name="Chen W."/>
            <person name="Choi C."/>
            <person name="Clum A."/>
            <person name="Dos Santos R.A."/>
            <person name="Damasio A.R."/>
            <person name="Diallinas G."/>
            <person name="Emri T."/>
            <person name="Fekete E."/>
            <person name="Flipphi M."/>
            <person name="Freyberg S."/>
            <person name="Gallo A."/>
            <person name="Gournas C."/>
            <person name="Habgood R."/>
            <person name="Hainaut M."/>
            <person name="Harispe M.L."/>
            <person name="Henrissat B."/>
            <person name="Hilden K.S."/>
            <person name="Hope R."/>
            <person name="Hossain A."/>
            <person name="Karabika E."/>
            <person name="Karaffa L."/>
            <person name="Karanyi Z."/>
            <person name="Krasevec N."/>
            <person name="Kuo A."/>
            <person name="Kusch H."/>
            <person name="LaButti K."/>
            <person name="Lagendijk E.L."/>
            <person name="Lapidus A."/>
            <person name="Levasseur A."/>
            <person name="Lindquist E."/>
            <person name="Lipzen A."/>
            <person name="Logrieco A.F."/>
            <person name="MacCabe A."/>
            <person name="Maekelae M.R."/>
            <person name="Malavazi I."/>
            <person name="Melin P."/>
            <person name="Meyer V."/>
            <person name="Mielnichuk N."/>
            <person name="Miskei M."/>
            <person name="Molnar A.P."/>
            <person name="Mule G."/>
            <person name="Ngan C.Y."/>
            <person name="Orejas M."/>
            <person name="Orosz E."/>
            <person name="Ouedraogo J.P."/>
            <person name="Overkamp K.M."/>
            <person name="Park H.-S."/>
            <person name="Perrone G."/>
            <person name="Piumi F."/>
            <person name="Punt P.J."/>
            <person name="Ram A.F."/>
            <person name="Ramon A."/>
            <person name="Rauscher S."/>
            <person name="Record E."/>
            <person name="Riano-Pachon D.M."/>
            <person name="Robert V."/>
            <person name="Roehrig J."/>
            <person name="Ruller R."/>
            <person name="Salamov A."/>
            <person name="Salih N.S."/>
            <person name="Samson R.A."/>
            <person name="Sandor E."/>
            <person name="Sanguinetti M."/>
            <person name="Schuetze T."/>
            <person name="Sepcic K."/>
            <person name="Shelest E."/>
            <person name="Sherlock G."/>
            <person name="Sophianopoulou V."/>
            <person name="Squina F.M."/>
            <person name="Sun H."/>
            <person name="Susca A."/>
            <person name="Todd R.B."/>
            <person name="Tsang A."/>
            <person name="Unkles S.E."/>
            <person name="van de Wiele N."/>
            <person name="van Rossen-Uffink D."/>
            <person name="Oliveira J.V."/>
            <person name="Vesth T.C."/>
            <person name="Visser J."/>
            <person name="Yu J.-H."/>
            <person name="Zhou M."/>
            <person name="Andersen M.R."/>
            <person name="Archer D.B."/>
            <person name="Baker S.E."/>
            <person name="Benoit I."/>
            <person name="Brakhage A.A."/>
            <person name="Braus G.H."/>
            <person name="Fischer R."/>
            <person name="Frisvad J.C."/>
            <person name="Goldman G.H."/>
            <person name="Houbraken J."/>
            <person name="Oakley B."/>
            <person name="Pocsi I."/>
            <person name="Scazzocchio C."/>
            <person name="Seiboth B."/>
            <person name="vanKuyk P.A."/>
            <person name="Wortman J."/>
            <person name="Dyer P.S."/>
            <person name="Grigoriev I.V."/>
        </authorList>
    </citation>
    <scope>NUCLEOTIDE SEQUENCE [LARGE SCALE GENOMIC DNA]</scope>
    <source>
        <strain evidence="10">CBS 516.65</strain>
    </source>
</reference>
<dbReference type="Gene3D" id="3.10.180.80">
    <property type="entry name" value="Uncharacterised protein PF07063, DUF1338"/>
    <property type="match status" value="1"/>
</dbReference>
<name>A0A1L9V3Z1_ASPGL</name>
<proteinExistence type="inferred from homology"/>
<dbReference type="STRING" id="1160497.A0A1L9V3Z1"/>
<keyword evidence="2" id="KW-0223">Dioxygenase</keyword>
<dbReference type="CDD" id="cd16348">
    <property type="entry name" value="VOC_YdcJ_like"/>
    <property type="match status" value="1"/>
</dbReference>
<evidence type="ECO:0000313" key="10">
    <source>
        <dbReference type="Proteomes" id="UP000184300"/>
    </source>
</evidence>
<evidence type="ECO:0000256" key="2">
    <source>
        <dbReference type="ARBA" id="ARBA00022964"/>
    </source>
</evidence>
<dbReference type="PANTHER" id="PTHR39479">
    <property type="match status" value="1"/>
</dbReference>
<dbReference type="Proteomes" id="UP000184300">
    <property type="component" value="Unassembled WGS sequence"/>
</dbReference>
<gene>
    <name evidence="9" type="ORF">ASPGLDRAFT_70634</name>
</gene>